<comment type="caution">
    <text evidence="2">The sequence shown here is derived from an EMBL/GenBank/DDBJ whole genome shotgun (WGS) entry which is preliminary data.</text>
</comment>
<keyword evidence="3" id="KW-1185">Reference proteome</keyword>
<dbReference type="RefSeq" id="WP_346028107.1">
    <property type="nucleotide sequence ID" value="NZ_BAAAON010000002.1"/>
</dbReference>
<evidence type="ECO:0000313" key="2">
    <source>
        <dbReference type="EMBL" id="GAA2175286.1"/>
    </source>
</evidence>
<sequence>MTAGQWRVAALLVVLALASSIFLTLDPAHAAVLVTAAFTAGAVNGILDNLDADRLPALSTRPRSKGLAEVQALEFSLSGSRSGLGARAVNQLADVAARVLESRRMDPSTIGGPLGTLLAARRGTDPSAVIDTGVFDAAMDQLEQLVLAGPGQLPDSRQVPQPPKDYL</sequence>
<feature type="signal peptide" evidence="1">
    <location>
        <begin position="1"/>
        <end position="30"/>
    </location>
</feature>
<evidence type="ECO:0000256" key="1">
    <source>
        <dbReference type="SAM" id="SignalP"/>
    </source>
</evidence>
<accession>A0ABN3AW11</accession>
<dbReference type="Proteomes" id="UP001500974">
    <property type="component" value="Unassembled WGS sequence"/>
</dbReference>
<gene>
    <name evidence="2" type="ORF">GCM10009784_17070</name>
</gene>
<feature type="chain" id="PRO_5045039321" evidence="1">
    <location>
        <begin position="31"/>
        <end position="167"/>
    </location>
</feature>
<protein>
    <submittedName>
        <fullName evidence="2">Uncharacterized protein</fullName>
    </submittedName>
</protein>
<evidence type="ECO:0000313" key="3">
    <source>
        <dbReference type="Proteomes" id="UP001500974"/>
    </source>
</evidence>
<name>A0ABN3AW11_9MICC</name>
<reference evidence="2 3" key="1">
    <citation type="journal article" date="2019" name="Int. J. Syst. Evol. Microbiol.">
        <title>The Global Catalogue of Microorganisms (GCM) 10K type strain sequencing project: providing services to taxonomists for standard genome sequencing and annotation.</title>
        <authorList>
            <consortium name="The Broad Institute Genomics Platform"/>
            <consortium name="The Broad Institute Genome Sequencing Center for Infectious Disease"/>
            <person name="Wu L."/>
            <person name="Ma J."/>
        </authorList>
    </citation>
    <scope>NUCLEOTIDE SEQUENCE [LARGE SCALE GENOMIC DNA]</scope>
    <source>
        <strain evidence="2 3">JCM 14917</strain>
    </source>
</reference>
<keyword evidence="1" id="KW-0732">Signal</keyword>
<organism evidence="2 3">
    <name type="scientific">Arthrobacter parietis</name>
    <dbReference type="NCBI Taxonomy" id="271434"/>
    <lineage>
        <taxon>Bacteria</taxon>
        <taxon>Bacillati</taxon>
        <taxon>Actinomycetota</taxon>
        <taxon>Actinomycetes</taxon>
        <taxon>Micrococcales</taxon>
        <taxon>Micrococcaceae</taxon>
        <taxon>Arthrobacter</taxon>
    </lineage>
</organism>
<proteinExistence type="predicted"/>
<dbReference type="EMBL" id="BAAAON010000002">
    <property type="protein sequence ID" value="GAA2175286.1"/>
    <property type="molecule type" value="Genomic_DNA"/>
</dbReference>